<evidence type="ECO:0000313" key="8">
    <source>
        <dbReference type="EMBL" id="MQT18678.1"/>
    </source>
</evidence>
<comment type="function">
    <text evidence="5">NDH-1 shuttles electrons from NADH, via FMN and iron-sulfur (Fe-S) centers, to quinones in the respiratory chain. The immediate electron acceptor for the enzyme in this species is believed to be ubiquinone. Couples the redox reaction to proton translocation (for every two electrons transferred, four hydrogen ions are translocated across the cytoplasmic membrane), and thus conserves the redox energy in a proton gradient.</text>
</comment>
<feature type="transmembrane region" description="Helical" evidence="5">
    <location>
        <begin position="218"/>
        <end position="236"/>
    </location>
</feature>
<feature type="transmembrane region" description="Helical" evidence="5">
    <location>
        <begin position="287"/>
        <end position="307"/>
    </location>
</feature>
<comment type="subunit">
    <text evidence="5">NDH-1 is composed of 14 different subunits. Subunits NuoA, H, J, K, L, M, N constitute the membrane sector of the complex.</text>
</comment>
<sequence length="449" mass="45236">MLTSGLVPLAIIGLTAVLAMLLAPRFGAATVRAAAATGLVLAAIAVIARIAAPEAPAPPLFADDGLARFGTLLASLSGLAVLGFLRGHPAAKEGPALVCIVALGAAALASATHVASLFLSLEIISLALIGLFVLPLTRGALEAGYKFLLPGAAGSAALLLGAAFAYADSGRLDFTAWHGPSLLAGFATALLLVGLGFKLSLVPFHVWAPDIYDGAPPAAAAIAGSAAKAGVVIAILRIDAGLPAQPVWHMGLAALATASILLGNLAALRQPSLSRMIGYSSVAHSGYLAAMIVCGAAQAPAAILFYLAAYVPAVVAALCVAASLGTPATIASLRGLAWRRPLAGGVLALALVSLAGLPVAIGFLAKLLLLEALMRSGAWGLFGAVIIGSGLGLYVYFRFFTALFVRDDPLPAPRLRRPEHAVLLLCGAMLLILGLYPAPLLDYLALAAG</sequence>
<organism evidence="8 9">
    <name type="scientific">Sandarakinorhabdus fusca</name>
    <dbReference type="NCBI Taxonomy" id="1439888"/>
    <lineage>
        <taxon>Bacteria</taxon>
        <taxon>Pseudomonadati</taxon>
        <taxon>Pseudomonadota</taxon>
        <taxon>Alphaproteobacteria</taxon>
        <taxon>Sphingomonadales</taxon>
        <taxon>Sphingosinicellaceae</taxon>
        <taxon>Sandarakinorhabdus</taxon>
    </lineage>
</organism>
<dbReference type="GO" id="GO:0050136">
    <property type="term" value="F:NADH dehydrogenase (quinone) (non-electrogenic) activity"/>
    <property type="evidence" value="ECO:0007669"/>
    <property type="project" value="UniProtKB-UniRule"/>
</dbReference>
<comment type="subcellular location">
    <subcellularLocation>
        <location evidence="5">Cell membrane</location>
        <topology evidence="5">Multi-pass membrane protein</topology>
    </subcellularLocation>
    <subcellularLocation>
        <location evidence="1">Endomembrane system</location>
        <topology evidence="1">Multi-pass membrane protein</topology>
    </subcellularLocation>
    <subcellularLocation>
        <location evidence="6">Membrane</location>
        <topology evidence="6">Multi-pass membrane protein</topology>
    </subcellularLocation>
</comment>
<name>A0A7C9GX53_9SPHN</name>
<evidence type="ECO:0000256" key="3">
    <source>
        <dbReference type="ARBA" id="ARBA00022989"/>
    </source>
</evidence>
<dbReference type="OrthoDB" id="8137037at2"/>
<dbReference type="GO" id="GO:0005886">
    <property type="term" value="C:plasma membrane"/>
    <property type="evidence" value="ECO:0007669"/>
    <property type="project" value="UniProtKB-SubCell"/>
</dbReference>
<feature type="transmembrane region" description="Helical" evidence="5">
    <location>
        <begin position="377"/>
        <end position="400"/>
    </location>
</feature>
<dbReference type="Pfam" id="PF00361">
    <property type="entry name" value="Proton_antipo_M"/>
    <property type="match status" value="1"/>
</dbReference>
<dbReference type="RefSeq" id="WP_152579151.1">
    <property type="nucleotide sequence ID" value="NZ_JAATJI010000001.1"/>
</dbReference>
<proteinExistence type="inferred from homology"/>
<feature type="transmembrane region" description="Helical" evidence="5">
    <location>
        <begin position="313"/>
        <end position="333"/>
    </location>
</feature>
<dbReference type="GO" id="GO:0012505">
    <property type="term" value="C:endomembrane system"/>
    <property type="evidence" value="ECO:0007669"/>
    <property type="project" value="UniProtKB-SubCell"/>
</dbReference>
<feature type="transmembrane region" description="Helical" evidence="5">
    <location>
        <begin position="248"/>
        <end position="267"/>
    </location>
</feature>
<dbReference type="InterPro" id="IPR001750">
    <property type="entry name" value="ND/Mrp_TM"/>
</dbReference>
<feature type="transmembrane region" description="Helical" evidence="5">
    <location>
        <begin position="30"/>
        <end position="51"/>
    </location>
</feature>
<evidence type="ECO:0000313" key="9">
    <source>
        <dbReference type="Proteomes" id="UP000481327"/>
    </source>
</evidence>
<dbReference type="PANTHER" id="PTHR22773">
    <property type="entry name" value="NADH DEHYDROGENASE"/>
    <property type="match status" value="1"/>
</dbReference>
<evidence type="ECO:0000259" key="7">
    <source>
        <dbReference type="Pfam" id="PF00361"/>
    </source>
</evidence>
<keyword evidence="5" id="KW-0830">Ubiquinone</keyword>
<keyword evidence="4 5" id="KW-0472">Membrane</keyword>
<keyword evidence="5" id="KW-0520">NAD</keyword>
<accession>A0A7C9GX53</accession>
<evidence type="ECO:0000256" key="1">
    <source>
        <dbReference type="ARBA" id="ARBA00004127"/>
    </source>
</evidence>
<keyword evidence="2 5" id="KW-0812">Transmembrane</keyword>
<dbReference type="InterPro" id="IPR010096">
    <property type="entry name" value="NADH-Q_OxRdtase_suN/2"/>
</dbReference>
<keyword evidence="5" id="KW-0813">Transport</keyword>
<dbReference type="GO" id="GO:0048038">
    <property type="term" value="F:quinone binding"/>
    <property type="evidence" value="ECO:0007669"/>
    <property type="project" value="UniProtKB-KW"/>
</dbReference>
<feature type="transmembrane region" description="Helical" evidence="5">
    <location>
        <begin position="66"/>
        <end position="85"/>
    </location>
</feature>
<feature type="transmembrane region" description="Helical" evidence="5">
    <location>
        <begin position="421"/>
        <end position="439"/>
    </location>
</feature>
<evidence type="ECO:0000256" key="2">
    <source>
        <dbReference type="ARBA" id="ARBA00022692"/>
    </source>
</evidence>
<dbReference type="EC" id="7.1.1.-" evidence="5"/>
<feature type="transmembrane region" description="Helical" evidence="5">
    <location>
        <begin position="147"/>
        <end position="167"/>
    </location>
</feature>
<feature type="domain" description="NADH:quinone oxidoreductase/Mrp antiporter transmembrane" evidence="7">
    <location>
        <begin position="111"/>
        <end position="391"/>
    </location>
</feature>
<feature type="transmembrane region" description="Helical" evidence="5">
    <location>
        <begin position="345"/>
        <end position="365"/>
    </location>
</feature>
<feature type="transmembrane region" description="Helical" evidence="5">
    <location>
        <begin position="6"/>
        <end position="23"/>
    </location>
</feature>
<protein>
    <recommendedName>
        <fullName evidence="5">NADH-quinone oxidoreductase subunit N</fullName>
        <ecNumber evidence="5">7.1.1.-</ecNumber>
    </recommendedName>
    <alternativeName>
        <fullName evidence="5">NADH dehydrogenase I subunit N</fullName>
    </alternativeName>
    <alternativeName>
        <fullName evidence="5">NDH-1 subunit N</fullName>
    </alternativeName>
</protein>
<reference evidence="8 9" key="1">
    <citation type="submission" date="2019-09" db="EMBL/GenBank/DDBJ databases">
        <title>Polymorphobacter sp. isolated from a lake in China.</title>
        <authorList>
            <person name="Liu Z."/>
        </authorList>
    </citation>
    <scope>NUCLEOTIDE SEQUENCE [LARGE SCALE GENOMIC DNA]</scope>
    <source>
        <strain evidence="8 9">D40P</strain>
    </source>
</reference>
<keyword evidence="5" id="KW-1003">Cell membrane</keyword>
<keyword evidence="5" id="KW-0874">Quinone</keyword>
<dbReference type="GO" id="GO:0008137">
    <property type="term" value="F:NADH dehydrogenase (ubiquinone) activity"/>
    <property type="evidence" value="ECO:0007669"/>
    <property type="project" value="InterPro"/>
</dbReference>
<comment type="caution">
    <text evidence="8">The sequence shown here is derived from an EMBL/GenBank/DDBJ whole genome shotgun (WGS) entry which is preliminary data.</text>
</comment>
<feature type="transmembrane region" description="Helical" evidence="5">
    <location>
        <begin position="117"/>
        <end position="135"/>
    </location>
</feature>
<comment type="catalytic activity">
    <reaction evidence="5">
        <text>a quinone + NADH + 5 H(+)(in) = a quinol + NAD(+) + 4 H(+)(out)</text>
        <dbReference type="Rhea" id="RHEA:57888"/>
        <dbReference type="ChEBI" id="CHEBI:15378"/>
        <dbReference type="ChEBI" id="CHEBI:24646"/>
        <dbReference type="ChEBI" id="CHEBI:57540"/>
        <dbReference type="ChEBI" id="CHEBI:57945"/>
        <dbReference type="ChEBI" id="CHEBI:132124"/>
    </reaction>
</comment>
<evidence type="ECO:0000256" key="6">
    <source>
        <dbReference type="RuleBase" id="RU000320"/>
    </source>
</evidence>
<keyword evidence="3 5" id="KW-1133">Transmembrane helix</keyword>
<dbReference type="HAMAP" id="MF_00445">
    <property type="entry name" value="NDH1_NuoN_1"/>
    <property type="match status" value="1"/>
</dbReference>
<feature type="transmembrane region" description="Helical" evidence="5">
    <location>
        <begin position="179"/>
        <end position="197"/>
    </location>
</feature>
<feature type="transmembrane region" description="Helical" evidence="5">
    <location>
        <begin position="94"/>
        <end position="111"/>
    </location>
</feature>
<comment type="similarity">
    <text evidence="5">Belongs to the complex I subunit 2 family.</text>
</comment>
<keyword evidence="9" id="KW-1185">Reference proteome</keyword>
<evidence type="ECO:0000256" key="4">
    <source>
        <dbReference type="ARBA" id="ARBA00023136"/>
    </source>
</evidence>
<keyword evidence="5" id="KW-1278">Translocase</keyword>
<evidence type="ECO:0000256" key="5">
    <source>
        <dbReference type="HAMAP-Rule" id="MF_00445"/>
    </source>
</evidence>
<dbReference type="EMBL" id="WIOL01000009">
    <property type="protein sequence ID" value="MQT18678.1"/>
    <property type="molecule type" value="Genomic_DNA"/>
</dbReference>
<dbReference type="AlphaFoldDB" id="A0A7C9GX53"/>
<dbReference type="GO" id="GO:0042773">
    <property type="term" value="P:ATP synthesis coupled electron transport"/>
    <property type="evidence" value="ECO:0007669"/>
    <property type="project" value="InterPro"/>
</dbReference>
<gene>
    <name evidence="5" type="primary">nuoN</name>
    <name evidence="8" type="ORF">F3168_15610</name>
</gene>
<dbReference type="Proteomes" id="UP000481327">
    <property type="component" value="Unassembled WGS sequence"/>
</dbReference>